<dbReference type="Pfam" id="PF09537">
    <property type="entry name" value="DUF2383"/>
    <property type="match status" value="1"/>
</dbReference>
<evidence type="ECO:0000259" key="1">
    <source>
        <dbReference type="Pfam" id="PF09537"/>
    </source>
</evidence>
<gene>
    <name evidence="2" type="ORF">ACFQY0_11975</name>
</gene>
<accession>A0ABW2L855</accession>
<feature type="domain" description="DUF2383" evidence="1">
    <location>
        <begin position="18"/>
        <end position="115"/>
    </location>
</feature>
<reference evidence="3" key="1">
    <citation type="journal article" date="2019" name="Int. J. Syst. Evol. Microbiol.">
        <title>The Global Catalogue of Microorganisms (GCM) 10K type strain sequencing project: providing services to taxonomists for standard genome sequencing and annotation.</title>
        <authorList>
            <consortium name="The Broad Institute Genomics Platform"/>
            <consortium name="The Broad Institute Genome Sequencing Center for Infectious Disease"/>
            <person name="Wu L."/>
            <person name="Ma J."/>
        </authorList>
    </citation>
    <scope>NUCLEOTIDE SEQUENCE [LARGE SCALE GENOMIC DNA]</scope>
    <source>
        <strain evidence="3">CGMCC 4.1467</strain>
    </source>
</reference>
<dbReference type="InterPro" id="IPR011971">
    <property type="entry name" value="CHP02284"/>
</dbReference>
<dbReference type="NCBIfam" id="TIGR02284">
    <property type="entry name" value="PA2169 family four-helix-bundle protein"/>
    <property type="match status" value="1"/>
</dbReference>
<evidence type="ECO:0000313" key="2">
    <source>
        <dbReference type="EMBL" id="MFC7337899.1"/>
    </source>
</evidence>
<dbReference type="InterPro" id="IPR019052">
    <property type="entry name" value="DUF2383"/>
</dbReference>
<name>A0ABW2L855_9BACT</name>
<dbReference type="Proteomes" id="UP001596472">
    <property type="component" value="Unassembled WGS sequence"/>
</dbReference>
<comment type="caution">
    <text evidence="2">The sequence shown here is derived from an EMBL/GenBank/DDBJ whole genome shotgun (WGS) entry which is preliminary data.</text>
</comment>
<keyword evidence="3" id="KW-1185">Reference proteome</keyword>
<dbReference type="Gene3D" id="1.20.1260.10">
    <property type="match status" value="1"/>
</dbReference>
<sequence length="156" mass="17529">MNSTIFSDATVPPNDAPELQEVLTRYADSRDGYHQAAELIDHDGLAREFRRIAARRTRVIEQLETAILVQGKKPDSEGSTEAKLHRWWIEMRTGMSDDELSAVLSECLRGELELERTIASARDDSHVMPEHRPLLSEAAEESKSTATELDTLLKAL</sequence>
<proteinExistence type="predicted"/>
<dbReference type="RefSeq" id="WP_379712637.1">
    <property type="nucleotide sequence ID" value="NZ_JBHTBS010000005.1"/>
</dbReference>
<evidence type="ECO:0000313" key="3">
    <source>
        <dbReference type="Proteomes" id="UP001596472"/>
    </source>
</evidence>
<protein>
    <submittedName>
        <fullName evidence="2">PA2169 family four-helix-bundle protein</fullName>
    </submittedName>
</protein>
<dbReference type="EMBL" id="JBHTBS010000005">
    <property type="protein sequence ID" value="MFC7337899.1"/>
    <property type="molecule type" value="Genomic_DNA"/>
</dbReference>
<dbReference type="InterPro" id="IPR012347">
    <property type="entry name" value="Ferritin-like"/>
</dbReference>
<organism evidence="2 3">
    <name type="scientific">Haloferula chungangensis</name>
    <dbReference type="NCBI Taxonomy" id="1048331"/>
    <lineage>
        <taxon>Bacteria</taxon>
        <taxon>Pseudomonadati</taxon>
        <taxon>Verrucomicrobiota</taxon>
        <taxon>Verrucomicrobiia</taxon>
        <taxon>Verrucomicrobiales</taxon>
        <taxon>Verrucomicrobiaceae</taxon>
        <taxon>Haloferula</taxon>
    </lineage>
</organism>